<evidence type="ECO:0000256" key="6">
    <source>
        <dbReference type="ARBA" id="ARBA00041321"/>
    </source>
</evidence>
<sequence>MEGGVERGRGAGVGRRALGGGPGRRGESPECWAEAKLGLQEEPPPLSRLSPPPPVPPLPKPRKAVQVSSTAFAFPSRCPLQTPRAALSPRPAPTMATLRVHPEAQAKVDVFRKDLCSKVRPTFIGNPVQLLLLRPSLLGAKVDVFHKDLCSKTENLLGSYFPKKIAELDAFLKEPDLNEANLSSLKAPLDIPIPDPVKEKEKEERKKQQEASWETREKEEKDEKKKGEDEEKGPPCGPVNCNEKIVVLLQRLKPEIKDVTEQLNLVTTWLQLQIPRIEDGNNFGVAVQEKVFELMTSLHTKVEGFHTQISKYFSERGDAVAKAAKQPHVGDYRQLVHELDEAEYQDIRLMVMEIRNAYAVLYDIILKNFEKLKKPRGETKGMIY</sequence>
<dbReference type="Proteomes" id="UP000710432">
    <property type="component" value="Unassembled WGS sequence"/>
</dbReference>
<dbReference type="GO" id="GO:0008537">
    <property type="term" value="C:proteasome activator complex"/>
    <property type="evidence" value="ECO:0007669"/>
    <property type="project" value="InterPro"/>
</dbReference>
<evidence type="ECO:0000256" key="2">
    <source>
        <dbReference type="ARBA" id="ARBA00022942"/>
    </source>
</evidence>
<dbReference type="Gene3D" id="1.20.5.120">
    <property type="entry name" value="Proteasome activator pa28, N-terminal domain"/>
    <property type="match status" value="1"/>
</dbReference>
<feature type="compositionally biased region" description="Pro residues" evidence="9">
    <location>
        <begin position="42"/>
        <end position="59"/>
    </location>
</feature>
<evidence type="ECO:0000259" key="10">
    <source>
        <dbReference type="Pfam" id="PF02251"/>
    </source>
</evidence>
<evidence type="ECO:0000256" key="8">
    <source>
        <dbReference type="ARBA" id="ARBA00081733"/>
    </source>
</evidence>
<comment type="caution">
    <text evidence="12">The sequence shown here is derived from an EMBL/GenBank/DDBJ whole genome shotgun (WGS) entry which is preliminary data.</text>
</comment>
<keyword evidence="2 12" id="KW-0647">Proteasome</keyword>
<protein>
    <recommendedName>
        <fullName evidence="5">Proteasome activator complex subunit 1</fullName>
    </recommendedName>
    <alternativeName>
        <fullName evidence="7">11S regulator complex subunit alpha</fullName>
    </alternativeName>
    <alternativeName>
        <fullName evidence="8">Activator of multicatalytic protease subunit 1</fullName>
    </alternativeName>
    <alternativeName>
        <fullName evidence="6">Proteasome activator 28 subunit alpha</fullName>
    </alternativeName>
</protein>
<dbReference type="Gene3D" id="1.20.120.180">
    <property type="entry name" value="Proteasome activator pa28, C-terminal domain"/>
    <property type="match status" value="1"/>
</dbReference>
<accession>A0A8J6GFN7</accession>
<evidence type="ECO:0000256" key="9">
    <source>
        <dbReference type="SAM" id="MobiDB-lite"/>
    </source>
</evidence>
<feature type="region of interest" description="Disordered" evidence="9">
    <location>
        <begin position="1"/>
        <end position="62"/>
    </location>
</feature>
<evidence type="ECO:0000256" key="4">
    <source>
        <dbReference type="ARBA" id="ARBA00038650"/>
    </source>
</evidence>
<evidence type="ECO:0000313" key="13">
    <source>
        <dbReference type="Proteomes" id="UP000710432"/>
    </source>
</evidence>
<dbReference type="Pfam" id="PF02251">
    <property type="entry name" value="PA28_N"/>
    <property type="match status" value="1"/>
</dbReference>
<evidence type="ECO:0000313" key="12">
    <source>
        <dbReference type="EMBL" id="KAH0509659.1"/>
    </source>
</evidence>
<comment type="similarity">
    <text evidence="1">Belongs to the PA28 family.</text>
</comment>
<dbReference type="InterPro" id="IPR003185">
    <property type="entry name" value="Proteasome_activ_PA28_N"/>
</dbReference>
<dbReference type="PANTHER" id="PTHR10660:SF5">
    <property type="entry name" value="PROTEASOME ACTIVATOR COMPLEX SUBUNIT 1"/>
    <property type="match status" value="1"/>
</dbReference>
<evidence type="ECO:0000256" key="5">
    <source>
        <dbReference type="ARBA" id="ARBA00039303"/>
    </source>
</evidence>
<dbReference type="AlphaFoldDB" id="A0A8J6GFN7"/>
<dbReference type="GO" id="GO:0005654">
    <property type="term" value="C:nucleoplasm"/>
    <property type="evidence" value="ECO:0007669"/>
    <property type="project" value="TreeGrafter"/>
</dbReference>
<feature type="compositionally biased region" description="Basic and acidic residues" evidence="9">
    <location>
        <begin position="196"/>
        <end position="233"/>
    </location>
</feature>
<evidence type="ECO:0000256" key="3">
    <source>
        <dbReference type="ARBA" id="ARBA00037467"/>
    </source>
</evidence>
<comment type="subunit">
    <text evidence="4">Heterodimer of PSME1 and PSME2, which forms a hexameric ring. PSME1 can form homoheptamers.</text>
</comment>
<reference evidence="12" key="1">
    <citation type="submission" date="2020-03" db="EMBL/GenBank/DDBJ databases">
        <title>Studies in the Genomics of Life Span.</title>
        <authorList>
            <person name="Glass D."/>
        </authorList>
    </citation>
    <scope>NUCLEOTIDE SEQUENCE</scope>
    <source>
        <strain evidence="12">LTLLF</strain>
        <tissue evidence="12">Muscle</tissue>
    </source>
</reference>
<dbReference type="GO" id="GO:2000045">
    <property type="term" value="P:regulation of G1/S transition of mitotic cell cycle"/>
    <property type="evidence" value="ECO:0007669"/>
    <property type="project" value="TreeGrafter"/>
</dbReference>
<dbReference type="InterPro" id="IPR036252">
    <property type="entry name" value="Proteasome_activ_sf"/>
</dbReference>
<dbReference type="Pfam" id="PF02252">
    <property type="entry name" value="PA28_C"/>
    <property type="match status" value="1"/>
</dbReference>
<comment type="function">
    <text evidence="3">Implicated in immunoproteasome assembly and required for efficient antigen processing. The PA28 activator complex enhances the generation of class I binding peptides by altering the cleavage pattern of the proteasome.</text>
</comment>
<dbReference type="FunFam" id="1.20.120.180:FF:000002">
    <property type="entry name" value="Proteasome activator complex subunit 1"/>
    <property type="match status" value="1"/>
</dbReference>
<feature type="region of interest" description="Disordered" evidence="9">
    <location>
        <begin position="191"/>
        <end position="237"/>
    </location>
</feature>
<dbReference type="GO" id="GO:0005737">
    <property type="term" value="C:cytoplasm"/>
    <property type="evidence" value="ECO:0007669"/>
    <property type="project" value="TreeGrafter"/>
</dbReference>
<feature type="compositionally biased region" description="Gly residues" evidence="9">
    <location>
        <begin position="10"/>
        <end position="23"/>
    </location>
</feature>
<dbReference type="InterPro" id="IPR003186">
    <property type="entry name" value="PA28_C"/>
</dbReference>
<feature type="domain" description="Proteasome activator PA28 N-terminal" evidence="10">
    <location>
        <begin position="140"/>
        <end position="196"/>
    </location>
</feature>
<dbReference type="InterPro" id="IPR036997">
    <property type="entry name" value="PA28_C_sf"/>
</dbReference>
<evidence type="ECO:0000256" key="7">
    <source>
        <dbReference type="ARBA" id="ARBA00079269"/>
    </source>
</evidence>
<gene>
    <name evidence="12" type="ORF">LTLLF_159180</name>
</gene>
<dbReference type="EMBL" id="JAATJU010022799">
    <property type="protein sequence ID" value="KAH0509659.1"/>
    <property type="molecule type" value="Genomic_DNA"/>
</dbReference>
<dbReference type="InterPro" id="IPR009077">
    <property type="entry name" value="Proteasome_activ_PA28"/>
</dbReference>
<dbReference type="FunFam" id="1.20.5.120:FF:000001">
    <property type="entry name" value="Proteasome activator complex subunit 3"/>
    <property type="match status" value="1"/>
</dbReference>
<proteinExistence type="inferred from homology"/>
<dbReference type="GO" id="GO:0061133">
    <property type="term" value="F:endopeptidase activator activity"/>
    <property type="evidence" value="ECO:0007669"/>
    <property type="project" value="TreeGrafter"/>
</dbReference>
<dbReference type="GO" id="GO:0019884">
    <property type="term" value="P:antigen processing and presentation of exogenous antigen"/>
    <property type="evidence" value="ECO:0007669"/>
    <property type="project" value="UniProtKB-ARBA"/>
</dbReference>
<name>A0A8J6GFN7_MICOH</name>
<dbReference type="PANTHER" id="PTHR10660">
    <property type="entry name" value="PROTEASOME REGULATOR PA28"/>
    <property type="match status" value="1"/>
</dbReference>
<evidence type="ECO:0000256" key="1">
    <source>
        <dbReference type="ARBA" id="ARBA00005883"/>
    </source>
</evidence>
<evidence type="ECO:0000259" key="11">
    <source>
        <dbReference type="Pfam" id="PF02252"/>
    </source>
</evidence>
<dbReference type="InterPro" id="IPR036996">
    <property type="entry name" value="PA28_N_sf"/>
</dbReference>
<feature type="domain" description="Proteasome activator PA28 C-terminal" evidence="11">
    <location>
        <begin position="239"/>
        <end position="380"/>
    </location>
</feature>
<dbReference type="GO" id="GO:0061136">
    <property type="term" value="P:regulation of proteasomal protein catabolic process"/>
    <property type="evidence" value="ECO:0007669"/>
    <property type="project" value="TreeGrafter"/>
</dbReference>
<dbReference type="SUPFAM" id="SSF47216">
    <property type="entry name" value="Proteasome activator"/>
    <property type="match status" value="1"/>
</dbReference>
<organism evidence="12 13">
    <name type="scientific">Microtus ochrogaster</name>
    <name type="common">Prairie vole</name>
    <dbReference type="NCBI Taxonomy" id="79684"/>
    <lineage>
        <taxon>Eukaryota</taxon>
        <taxon>Metazoa</taxon>
        <taxon>Chordata</taxon>
        <taxon>Craniata</taxon>
        <taxon>Vertebrata</taxon>
        <taxon>Euteleostomi</taxon>
        <taxon>Mammalia</taxon>
        <taxon>Eutheria</taxon>
        <taxon>Euarchontoglires</taxon>
        <taxon>Glires</taxon>
        <taxon>Rodentia</taxon>
        <taxon>Myomorpha</taxon>
        <taxon>Muroidea</taxon>
        <taxon>Cricetidae</taxon>
        <taxon>Arvicolinae</taxon>
        <taxon>Microtus</taxon>
    </lineage>
</organism>